<protein>
    <recommendedName>
        <fullName evidence="5">EngB-type G domain-containing protein</fullName>
    </recommendedName>
</protein>
<dbReference type="InterPro" id="IPR030393">
    <property type="entry name" value="G_ENGB_dom"/>
</dbReference>
<evidence type="ECO:0000256" key="2">
    <source>
        <dbReference type="ARBA" id="ARBA00022741"/>
    </source>
</evidence>
<dbReference type="CDD" id="cd01876">
    <property type="entry name" value="YihA_EngB"/>
    <property type="match status" value="1"/>
</dbReference>
<dbReference type="PANTHER" id="PTHR46498:SF1">
    <property type="entry name" value="GTP-BINDING PROTEIN 8"/>
    <property type="match status" value="1"/>
</dbReference>
<proteinExistence type="predicted"/>
<dbReference type="PROSITE" id="PS51706">
    <property type="entry name" value="G_ENGB"/>
    <property type="match status" value="1"/>
</dbReference>
<accession>A0A409YXT1</accession>
<dbReference type="InParanoid" id="A0A409YXT1"/>
<keyword evidence="1" id="KW-0479">Metal-binding</keyword>
<evidence type="ECO:0000313" key="7">
    <source>
        <dbReference type="Proteomes" id="UP000284842"/>
    </source>
</evidence>
<sequence length="188" mass="20932">MALMQLEQVIITGRANAGKSSLFNAVLRRSNLLSTSSKAGHTKSLNFYRVGPEPGQLLLVDAPGYGARGRPEWGELFDHYISTREQLKRIYFIINAKHGLNNYDHQMLDHLSKSLLTDRGTQPFTLQAVITKVDLVPSSELQATLKKIRDDIWKSAPLCLTPLVTSSAMKPPFGIEAVRKNIREACSL</sequence>
<dbReference type="Gene3D" id="3.40.50.300">
    <property type="entry name" value="P-loop containing nucleotide triphosphate hydrolases"/>
    <property type="match status" value="1"/>
</dbReference>
<gene>
    <name evidence="6" type="ORF">CVT24_002897</name>
</gene>
<dbReference type="InterPro" id="IPR052279">
    <property type="entry name" value="EngB_GTPase"/>
</dbReference>
<dbReference type="InterPro" id="IPR006073">
    <property type="entry name" value="GTP-bd"/>
</dbReference>
<keyword evidence="2" id="KW-0547">Nucleotide-binding</keyword>
<keyword evidence="4" id="KW-0342">GTP-binding</keyword>
<evidence type="ECO:0000256" key="1">
    <source>
        <dbReference type="ARBA" id="ARBA00022723"/>
    </source>
</evidence>
<name>A0A409YXT1_9AGAR</name>
<dbReference type="EMBL" id="NHTK01000332">
    <property type="protein sequence ID" value="PPR07817.1"/>
    <property type="molecule type" value="Genomic_DNA"/>
</dbReference>
<organism evidence="6 7">
    <name type="scientific">Panaeolus cyanescens</name>
    <dbReference type="NCBI Taxonomy" id="181874"/>
    <lineage>
        <taxon>Eukaryota</taxon>
        <taxon>Fungi</taxon>
        <taxon>Dikarya</taxon>
        <taxon>Basidiomycota</taxon>
        <taxon>Agaricomycotina</taxon>
        <taxon>Agaricomycetes</taxon>
        <taxon>Agaricomycetidae</taxon>
        <taxon>Agaricales</taxon>
        <taxon>Agaricineae</taxon>
        <taxon>Galeropsidaceae</taxon>
        <taxon>Panaeolus</taxon>
    </lineage>
</organism>
<dbReference type="SUPFAM" id="SSF52540">
    <property type="entry name" value="P-loop containing nucleoside triphosphate hydrolases"/>
    <property type="match status" value="1"/>
</dbReference>
<reference evidence="6 7" key="1">
    <citation type="journal article" date="2018" name="Evol. Lett.">
        <title>Horizontal gene cluster transfer increased hallucinogenic mushroom diversity.</title>
        <authorList>
            <person name="Reynolds H.T."/>
            <person name="Vijayakumar V."/>
            <person name="Gluck-Thaler E."/>
            <person name="Korotkin H.B."/>
            <person name="Matheny P.B."/>
            <person name="Slot J.C."/>
        </authorList>
    </citation>
    <scope>NUCLEOTIDE SEQUENCE [LARGE SCALE GENOMIC DNA]</scope>
    <source>
        <strain evidence="6 7">2629</strain>
    </source>
</reference>
<evidence type="ECO:0000256" key="4">
    <source>
        <dbReference type="ARBA" id="ARBA00023134"/>
    </source>
</evidence>
<dbReference type="STRING" id="181874.A0A409YXT1"/>
<feature type="domain" description="EngB-type G" evidence="5">
    <location>
        <begin position="5"/>
        <end position="188"/>
    </location>
</feature>
<keyword evidence="3" id="KW-0460">Magnesium</keyword>
<dbReference type="GO" id="GO:0005739">
    <property type="term" value="C:mitochondrion"/>
    <property type="evidence" value="ECO:0007669"/>
    <property type="project" value="TreeGrafter"/>
</dbReference>
<dbReference type="GO" id="GO:0046872">
    <property type="term" value="F:metal ion binding"/>
    <property type="evidence" value="ECO:0007669"/>
    <property type="project" value="UniProtKB-KW"/>
</dbReference>
<dbReference type="AlphaFoldDB" id="A0A409YXT1"/>
<evidence type="ECO:0000256" key="3">
    <source>
        <dbReference type="ARBA" id="ARBA00022842"/>
    </source>
</evidence>
<dbReference type="Proteomes" id="UP000284842">
    <property type="component" value="Unassembled WGS sequence"/>
</dbReference>
<keyword evidence="7" id="KW-1185">Reference proteome</keyword>
<dbReference type="InterPro" id="IPR027417">
    <property type="entry name" value="P-loop_NTPase"/>
</dbReference>
<comment type="caution">
    <text evidence="6">The sequence shown here is derived from an EMBL/GenBank/DDBJ whole genome shotgun (WGS) entry which is preliminary data.</text>
</comment>
<dbReference type="GO" id="GO:0005525">
    <property type="term" value="F:GTP binding"/>
    <property type="evidence" value="ECO:0007669"/>
    <property type="project" value="UniProtKB-KW"/>
</dbReference>
<dbReference type="PANTHER" id="PTHR46498">
    <property type="entry name" value="GTP-BINDING PROTEIN 8"/>
    <property type="match status" value="1"/>
</dbReference>
<evidence type="ECO:0000313" key="6">
    <source>
        <dbReference type="EMBL" id="PPR07817.1"/>
    </source>
</evidence>
<dbReference type="OrthoDB" id="391988at2759"/>
<dbReference type="Pfam" id="PF01926">
    <property type="entry name" value="MMR_HSR1"/>
    <property type="match status" value="1"/>
</dbReference>
<evidence type="ECO:0000259" key="5">
    <source>
        <dbReference type="PROSITE" id="PS51706"/>
    </source>
</evidence>